<dbReference type="Pfam" id="PF00067">
    <property type="entry name" value="p450"/>
    <property type="match status" value="1"/>
</dbReference>
<accession>A0A6A4LGS7</accession>
<sequence>KKNFVWLGRIPRVTILDPEHVKEVLTYYNTFQKHFAAQNPLCKLLITGLGALEGDKYHKHKKIISPALHLEKLKGMVSAFDAVYSDLIVKLKKMTESTGSVELDVFPLFETVTSDVISRTAYGSSYTEGKNIFALLKEIRDLTVVLQLRPNIPYSQYV</sequence>
<evidence type="ECO:0000256" key="9">
    <source>
        <dbReference type="ARBA" id="ARBA00023033"/>
    </source>
</evidence>
<keyword evidence="8" id="KW-0408">Iron</keyword>
<keyword evidence="10" id="KW-0472">Membrane</keyword>
<evidence type="ECO:0000256" key="4">
    <source>
        <dbReference type="ARBA" id="ARBA00022692"/>
    </source>
</evidence>
<evidence type="ECO:0000256" key="3">
    <source>
        <dbReference type="ARBA" id="ARBA00022617"/>
    </source>
</evidence>
<keyword evidence="6" id="KW-1133">Transmembrane helix</keyword>
<keyword evidence="3" id="KW-0349">Heme</keyword>
<keyword evidence="12" id="KW-1185">Reference proteome</keyword>
<dbReference type="GO" id="GO:0004497">
    <property type="term" value="F:monooxygenase activity"/>
    <property type="evidence" value="ECO:0007669"/>
    <property type="project" value="UniProtKB-KW"/>
</dbReference>
<dbReference type="InterPro" id="IPR001128">
    <property type="entry name" value="Cyt_P450"/>
</dbReference>
<protein>
    <submittedName>
        <fullName evidence="11">Uncharacterized protein</fullName>
    </submittedName>
</protein>
<keyword evidence="7" id="KW-0560">Oxidoreductase</keyword>
<feature type="non-terminal residue" evidence="11">
    <location>
        <position position="1"/>
    </location>
</feature>
<evidence type="ECO:0000256" key="1">
    <source>
        <dbReference type="ARBA" id="ARBA00004370"/>
    </source>
</evidence>
<dbReference type="EMBL" id="QEFC01001158">
    <property type="protein sequence ID" value="KAE9459836.1"/>
    <property type="molecule type" value="Genomic_DNA"/>
</dbReference>
<evidence type="ECO:0000256" key="8">
    <source>
        <dbReference type="ARBA" id="ARBA00023004"/>
    </source>
</evidence>
<dbReference type="InterPro" id="IPR050665">
    <property type="entry name" value="Cytochrome_P450_Monooxygen"/>
</dbReference>
<comment type="subcellular location">
    <subcellularLocation>
        <location evidence="1">Membrane</location>
    </subcellularLocation>
</comment>
<evidence type="ECO:0000256" key="10">
    <source>
        <dbReference type="ARBA" id="ARBA00023136"/>
    </source>
</evidence>
<dbReference type="PANTHER" id="PTHR24282">
    <property type="entry name" value="CYTOCHROME P450 FAMILY MEMBER"/>
    <property type="match status" value="1"/>
</dbReference>
<dbReference type="PANTHER" id="PTHR24282:SF255">
    <property type="entry name" value="CYTOCHROME P450 72A11-RELATED"/>
    <property type="match status" value="1"/>
</dbReference>
<evidence type="ECO:0000313" key="12">
    <source>
        <dbReference type="Proteomes" id="UP000428333"/>
    </source>
</evidence>
<comment type="caution">
    <text evidence="11">The sequence shown here is derived from an EMBL/GenBank/DDBJ whole genome shotgun (WGS) entry which is preliminary data.</text>
</comment>
<dbReference type="Proteomes" id="UP000428333">
    <property type="component" value="Linkage Group LG05"/>
</dbReference>
<evidence type="ECO:0000256" key="6">
    <source>
        <dbReference type="ARBA" id="ARBA00022989"/>
    </source>
</evidence>
<evidence type="ECO:0000256" key="5">
    <source>
        <dbReference type="ARBA" id="ARBA00022723"/>
    </source>
</evidence>
<name>A0A6A4LGS7_9ERIC</name>
<dbReference type="GO" id="GO:0020037">
    <property type="term" value="F:heme binding"/>
    <property type="evidence" value="ECO:0007669"/>
    <property type="project" value="InterPro"/>
</dbReference>
<organism evidence="11 12">
    <name type="scientific">Rhododendron williamsianum</name>
    <dbReference type="NCBI Taxonomy" id="262921"/>
    <lineage>
        <taxon>Eukaryota</taxon>
        <taxon>Viridiplantae</taxon>
        <taxon>Streptophyta</taxon>
        <taxon>Embryophyta</taxon>
        <taxon>Tracheophyta</taxon>
        <taxon>Spermatophyta</taxon>
        <taxon>Magnoliopsida</taxon>
        <taxon>eudicotyledons</taxon>
        <taxon>Gunneridae</taxon>
        <taxon>Pentapetalae</taxon>
        <taxon>asterids</taxon>
        <taxon>Ericales</taxon>
        <taxon>Ericaceae</taxon>
        <taxon>Ericoideae</taxon>
        <taxon>Rhodoreae</taxon>
        <taxon>Rhododendron</taxon>
    </lineage>
</organism>
<keyword evidence="9" id="KW-0503">Monooxygenase</keyword>
<proteinExistence type="inferred from homology"/>
<dbReference type="GO" id="GO:0005506">
    <property type="term" value="F:iron ion binding"/>
    <property type="evidence" value="ECO:0007669"/>
    <property type="project" value="InterPro"/>
</dbReference>
<dbReference type="GO" id="GO:0016705">
    <property type="term" value="F:oxidoreductase activity, acting on paired donors, with incorporation or reduction of molecular oxygen"/>
    <property type="evidence" value="ECO:0007669"/>
    <property type="project" value="InterPro"/>
</dbReference>
<dbReference type="AlphaFoldDB" id="A0A6A4LGS7"/>
<gene>
    <name evidence="11" type="ORF">C3L33_08295</name>
</gene>
<dbReference type="Gene3D" id="1.10.630.10">
    <property type="entry name" value="Cytochrome P450"/>
    <property type="match status" value="1"/>
</dbReference>
<dbReference type="SUPFAM" id="SSF48264">
    <property type="entry name" value="Cytochrome P450"/>
    <property type="match status" value="1"/>
</dbReference>
<keyword evidence="5" id="KW-0479">Metal-binding</keyword>
<reference evidence="11 12" key="1">
    <citation type="journal article" date="2019" name="Genome Biol. Evol.">
        <title>The Rhododendron genome and chromosomal organization provide insight into shared whole-genome duplications across the heath family (Ericaceae).</title>
        <authorList>
            <person name="Soza V.L."/>
            <person name="Lindsley D."/>
            <person name="Waalkes A."/>
            <person name="Ramage E."/>
            <person name="Patwardhan R.P."/>
            <person name="Burton J.N."/>
            <person name="Adey A."/>
            <person name="Kumar A."/>
            <person name="Qiu R."/>
            <person name="Shendure J."/>
            <person name="Hall B."/>
        </authorList>
    </citation>
    <scope>NUCLEOTIDE SEQUENCE [LARGE SCALE GENOMIC DNA]</scope>
    <source>
        <strain evidence="11">RSF 1966-606</strain>
    </source>
</reference>
<comment type="similarity">
    <text evidence="2">Belongs to the cytochrome P450 family.</text>
</comment>
<evidence type="ECO:0000256" key="2">
    <source>
        <dbReference type="ARBA" id="ARBA00010617"/>
    </source>
</evidence>
<dbReference type="InterPro" id="IPR036396">
    <property type="entry name" value="Cyt_P450_sf"/>
</dbReference>
<evidence type="ECO:0000256" key="7">
    <source>
        <dbReference type="ARBA" id="ARBA00023002"/>
    </source>
</evidence>
<dbReference type="OrthoDB" id="1470350at2759"/>
<evidence type="ECO:0000313" key="11">
    <source>
        <dbReference type="EMBL" id="KAE9459836.1"/>
    </source>
</evidence>
<keyword evidence="4" id="KW-0812">Transmembrane</keyword>
<dbReference type="GO" id="GO:0016020">
    <property type="term" value="C:membrane"/>
    <property type="evidence" value="ECO:0007669"/>
    <property type="project" value="UniProtKB-SubCell"/>
</dbReference>